<evidence type="ECO:0000313" key="2">
    <source>
        <dbReference type="Proteomes" id="UP001497453"/>
    </source>
</evidence>
<dbReference type="EMBL" id="OZ037945">
    <property type="protein sequence ID" value="CAL1700918.1"/>
    <property type="molecule type" value="Genomic_DNA"/>
</dbReference>
<organism evidence="1 2">
    <name type="scientific">Somion occarium</name>
    <dbReference type="NCBI Taxonomy" id="3059160"/>
    <lineage>
        <taxon>Eukaryota</taxon>
        <taxon>Fungi</taxon>
        <taxon>Dikarya</taxon>
        <taxon>Basidiomycota</taxon>
        <taxon>Agaricomycotina</taxon>
        <taxon>Agaricomycetes</taxon>
        <taxon>Polyporales</taxon>
        <taxon>Cerrenaceae</taxon>
        <taxon>Somion</taxon>
    </lineage>
</organism>
<keyword evidence="2" id="KW-1185">Reference proteome</keyword>
<name>A0ABP1D1Q1_9APHY</name>
<accession>A0ABP1D1Q1</accession>
<sequence>MQPVNLAALYSLMGTDGLQDDMRVCCTLCRIIPLVSAREASTSSVSIVGDAELASRLVYCDRLRGRIHINQARLAEDMPRLCT</sequence>
<dbReference type="Proteomes" id="UP001497453">
    <property type="component" value="Chromosome 2"/>
</dbReference>
<gene>
    <name evidence="1" type="ORF">GFSPODELE1_LOCUS3348</name>
</gene>
<reference evidence="2" key="1">
    <citation type="submission" date="2024-04" db="EMBL/GenBank/DDBJ databases">
        <authorList>
            <person name="Shaw F."/>
            <person name="Minotto A."/>
        </authorList>
    </citation>
    <scope>NUCLEOTIDE SEQUENCE [LARGE SCALE GENOMIC DNA]</scope>
</reference>
<evidence type="ECO:0000313" key="1">
    <source>
        <dbReference type="EMBL" id="CAL1700918.1"/>
    </source>
</evidence>
<proteinExistence type="predicted"/>
<protein>
    <submittedName>
        <fullName evidence="1">Uncharacterized protein</fullName>
    </submittedName>
</protein>